<dbReference type="PANTHER" id="PTHR21236:SF2">
    <property type="entry name" value="PROTEIN YIPF"/>
    <property type="match status" value="1"/>
</dbReference>
<dbReference type="EMBL" id="NBCO01000002">
    <property type="protein sequence ID" value="ORC92830.1"/>
    <property type="molecule type" value="Genomic_DNA"/>
</dbReference>
<feature type="compositionally biased region" description="Low complexity" evidence="6">
    <location>
        <begin position="160"/>
        <end position="184"/>
    </location>
</feature>
<feature type="compositionally biased region" description="Polar residues" evidence="6">
    <location>
        <begin position="146"/>
        <end position="159"/>
    </location>
</feature>
<dbReference type="VEuPathDB" id="TriTrypDB:TM35_000021560"/>
<feature type="compositionally biased region" description="Low complexity" evidence="6">
    <location>
        <begin position="87"/>
        <end position="100"/>
    </location>
</feature>
<comment type="similarity">
    <text evidence="2">Belongs to the YIP1 family.</text>
</comment>
<evidence type="ECO:0000313" key="8">
    <source>
        <dbReference type="EMBL" id="ORC92830.1"/>
    </source>
</evidence>
<evidence type="ECO:0000256" key="3">
    <source>
        <dbReference type="ARBA" id="ARBA00022692"/>
    </source>
</evidence>
<feature type="transmembrane region" description="Helical" evidence="7">
    <location>
        <begin position="345"/>
        <end position="364"/>
    </location>
</feature>
<evidence type="ECO:0000313" key="9">
    <source>
        <dbReference type="Proteomes" id="UP000192257"/>
    </source>
</evidence>
<dbReference type="STRING" id="67003.A0A1X0P8Q8"/>
<feature type="compositionally biased region" description="Low complexity" evidence="6">
    <location>
        <begin position="129"/>
        <end position="138"/>
    </location>
</feature>
<organism evidence="8 9">
    <name type="scientific">Trypanosoma theileri</name>
    <dbReference type="NCBI Taxonomy" id="67003"/>
    <lineage>
        <taxon>Eukaryota</taxon>
        <taxon>Discoba</taxon>
        <taxon>Euglenozoa</taxon>
        <taxon>Kinetoplastea</taxon>
        <taxon>Metakinetoplastina</taxon>
        <taxon>Trypanosomatida</taxon>
        <taxon>Trypanosomatidae</taxon>
        <taxon>Trypanosoma</taxon>
    </lineage>
</organism>
<sequence>MQHPYYQQQQQPQSTDGFYFYQPQDESGQTLSYDPMASMQTNTTTTTTHPAPPKHNNNNNNININTNTTATHFYHSSEDYYHHSYEPPQSQQQQQQQQQPYTHVMTVGVATPPTSRTDSCGSLKPFGVDSNPQSSQDSPPHKQRGQKTLSSSSSYNNTVPQQQQQSQQQYPLQQPQQQQLFQHQRVPSPPVFRDHAPTVPQPQYHPQIYHQQEPPTSVQSPQMPTSSSSSPLPSLLRGGFVSHILNMLLPQDEMNVNTYGGNTAAVESIPLHRIRFGYPEDDIPLLQELGIFPQHIRSKALAVLNPFKSMSQEAVEDTDLAGPVVFAITLAFLLSLRGKLQFSTIYSHSVLGIIFTKVLLTLMTDHGVSLQFVISALGYCLIPSVVLAAFQSLLYWMFGYVGKTMLLPALLIVFWSAWCATSMFVNGLSMERQRYLIMYPIFLFYAVFAALTIF</sequence>
<feature type="compositionally biased region" description="Low complexity" evidence="6">
    <location>
        <begin position="1"/>
        <end position="13"/>
    </location>
</feature>
<evidence type="ECO:0008006" key="10">
    <source>
        <dbReference type="Google" id="ProtNLM"/>
    </source>
</evidence>
<name>A0A1X0P8Q8_9TRYP</name>
<dbReference type="PANTHER" id="PTHR21236">
    <property type="entry name" value="GOLGI MEMBRANE PROTEIN YIP1"/>
    <property type="match status" value="1"/>
</dbReference>
<feature type="region of interest" description="Disordered" evidence="6">
    <location>
        <begin position="80"/>
        <end position="233"/>
    </location>
</feature>
<comment type="subcellular location">
    <subcellularLocation>
        <location evidence="1">Membrane</location>
        <topology evidence="1">Multi-pass membrane protein</topology>
    </subcellularLocation>
</comment>
<dbReference type="GeneID" id="39981254"/>
<dbReference type="RefSeq" id="XP_028886896.1">
    <property type="nucleotide sequence ID" value="XM_029021474.1"/>
</dbReference>
<gene>
    <name evidence="8" type="ORF">TM35_000021560</name>
</gene>
<evidence type="ECO:0000256" key="1">
    <source>
        <dbReference type="ARBA" id="ARBA00004141"/>
    </source>
</evidence>
<keyword evidence="3 7" id="KW-0812">Transmembrane</keyword>
<evidence type="ECO:0000256" key="2">
    <source>
        <dbReference type="ARBA" id="ARBA00010596"/>
    </source>
</evidence>
<feature type="compositionally biased region" description="Low complexity" evidence="6">
    <location>
        <begin position="201"/>
        <end position="233"/>
    </location>
</feature>
<reference evidence="8 9" key="1">
    <citation type="submission" date="2017-03" db="EMBL/GenBank/DDBJ databases">
        <title>An alternative strategy for trypanosome survival in the mammalian bloodstream revealed through genome and transcriptome analysis of the ubiquitous bovine parasite Trypanosoma (Megatrypanum) theileri.</title>
        <authorList>
            <person name="Kelly S."/>
            <person name="Ivens A."/>
            <person name="Mott A."/>
            <person name="O'Neill E."/>
            <person name="Emms D."/>
            <person name="Macleod O."/>
            <person name="Voorheis P."/>
            <person name="Matthews J."/>
            <person name="Matthews K."/>
            <person name="Carrington M."/>
        </authorList>
    </citation>
    <scope>NUCLEOTIDE SEQUENCE [LARGE SCALE GENOMIC DNA]</scope>
    <source>
        <strain evidence="8">Edinburgh</strain>
    </source>
</reference>
<feature type="region of interest" description="Disordered" evidence="6">
    <location>
        <begin position="1"/>
        <end position="66"/>
    </location>
</feature>
<feature type="transmembrane region" description="Helical" evidence="7">
    <location>
        <begin position="405"/>
        <end position="424"/>
    </location>
</feature>
<dbReference type="GO" id="GO:0005802">
    <property type="term" value="C:trans-Golgi network"/>
    <property type="evidence" value="ECO:0007669"/>
    <property type="project" value="TreeGrafter"/>
</dbReference>
<protein>
    <recommendedName>
        <fullName evidence="10">Membrane protein YIP1</fullName>
    </recommendedName>
</protein>
<dbReference type="Proteomes" id="UP000192257">
    <property type="component" value="Unassembled WGS sequence"/>
</dbReference>
<dbReference type="AlphaFoldDB" id="A0A1X0P8Q8"/>
<dbReference type="GO" id="GO:0016020">
    <property type="term" value="C:membrane"/>
    <property type="evidence" value="ECO:0007669"/>
    <property type="project" value="UniProtKB-SubCell"/>
</dbReference>
<dbReference type="GO" id="GO:0048280">
    <property type="term" value="P:vesicle fusion with Golgi apparatus"/>
    <property type="evidence" value="ECO:0007669"/>
    <property type="project" value="TreeGrafter"/>
</dbReference>
<comment type="caution">
    <text evidence="8">The sequence shown here is derived from an EMBL/GenBank/DDBJ whole genome shotgun (WGS) entry which is preliminary data.</text>
</comment>
<feature type="transmembrane region" description="Helical" evidence="7">
    <location>
        <begin position="376"/>
        <end position="398"/>
    </location>
</feature>
<keyword evidence="5 7" id="KW-0472">Membrane</keyword>
<keyword evidence="4 7" id="KW-1133">Transmembrane helix</keyword>
<evidence type="ECO:0000256" key="4">
    <source>
        <dbReference type="ARBA" id="ARBA00022989"/>
    </source>
</evidence>
<feature type="transmembrane region" description="Helical" evidence="7">
    <location>
        <begin position="436"/>
        <end position="453"/>
    </location>
</feature>
<proteinExistence type="inferred from homology"/>
<accession>A0A1X0P8Q8</accession>
<evidence type="ECO:0000256" key="6">
    <source>
        <dbReference type="SAM" id="MobiDB-lite"/>
    </source>
</evidence>
<feature type="compositionally biased region" description="Low complexity" evidence="6">
    <location>
        <begin position="41"/>
        <end position="66"/>
    </location>
</feature>
<evidence type="ECO:0000256" key="5">
    <source>
        <dbReference type="ARBA" id="ARBA00023136"/>
    </source>
</evidence>
<dbReference type="InterPro" id="IPR045231">
    <property type="entry name" value="Yip1/4-like"/>
</dbReference>
<evidence type="ECO:0000256" key="7">
    <source>
        <dbReference type="SAM" id="Phobius"/>
    </source>
</evidence>
<dbReference type="GO" id="GO:0006888">
    <property type="term" value="P:endoplasmic reticulum to Golgi vesicle-mediated transport"/>
    <property type="evidence" value="ECO:0007669"/>
    <property type="project" value="InterPro"/>
</dbReference>
<dbReference type="OrthoDB" id="440385at2759"/>
<keyword evidence="9" id="KW-1185">Reference proteome</keyword>